<dbReference type="GO" id="GO:0016765">
    <property type="term" value="F:transferase activity, transferring alkyl or aryl (other than methyl) groups"/>
    <property type="evidence" value="ECO:0007669"/>
    <property type="project" value="InterPro"/>
</dbReference>
<protein>
    <submittedName>
        <fullName evidence="1">Uncharacterized protein</fullName>
    </submittedName>
</protein>
<dbReference type="Proteomes" id="UP000264071">
    <property type="component" value="Unassembled WGS sequence"/>
</dbReference>
<evidence type="ECO:0000313" key="2">
    <source>
        <dbReference type="Proteomes" id="UP000264071"/>
    </source>
</evidence>
<name>A0A3D4V9E1_9BACT</name>
<comment type="caution">
    <text evidence="1">The sequence shown here is derived from an EMBL/GenBank/DDBJ whole genome shotgun (WGS) entry which is preliminary data.</text>
</comment>
<reference evidence="1 2" key="1">
    <citation type="journal article" date="2018" name="Nat. Biotechnol.">
        <title>A standardized bacterial taxonomy based on genome phylogeny substantially revises the tree of life.</title>
        <authorList>
            <person name="Parks D.H."/>
            <person name="Chuvochina M."/>
            <person name="Waite D.W."/>
            <person name="Rinke C."/>
            <person name="Skarshewski A."/>
            <person name="Chaumeil P.A."/>
            <person name="Hugenholtz P."/>
        </authorList>
    </citation>
    <scope>NUCLEOTIDE SEQUENCE [LARGE SCALE GENOMIC DNA]</scope>
    <source>
        <strain evidence="1">UBA8844</strain>
    </source>
</reference>
<dbReference type="PROSITE" id="PS01044">
    <property type="entry name" value="SQUALEN_PHYTOEN_SYN_1"/>
    <property type="match status" value="1"/>
</dbReference>
<dbReference type="InterPro" id="IPR019845">
    <property type="entry name" value="Squalene/phytoene_synthase_CS"/>
</dbReference>
<organism evidence="1 2">
    <name type="scientific">Gemmatimonas aurantiaca</name>
    <dbReference type="NCBI Taxonomy" id="173480"/>
    <lineage>
        <taxon>Bacteria</taxon>
        <taxon>Pseudomonadati</taxon>
        <taxon>Gemmatimonadota</taxon>
        <taxon>Gemmatimonadia</taxon>
        <taxon>Gemmatimonadales</taxon>
        <taxon>Gemmatimonadaceae</taxon>
        <taxon>Gemmatimonas</taxon>
    </lineage>
</organism>
<proteinExistence type="predicted"/>
<dbReference type="AlphaFoldDB" id="A0A3D4V9E1"/>
<gene>
    <name evidence="1" type="ORF">DGD08_11135</name>
</gene>
<dbReference type="EMBL" id="DPIY01000010">
    <property type="protein sequence ID" value="HCT57743.1"/>
    <property type="molecule type" value="Genomic_DNA"/>
</dbReference>
<sequence>MSASWFTRRTLLTLAVGAGVFGFSGCRKNAPAPVSGDMTAIVVVTNRGFYDVNVYAIRSAGVVGRRLGTISGGSGATLRIRESDQQPGGGVTLQLRAIGARSTWTSPTLNLGFGVVGRLDIASSSGGDLSRTMFYSLSQQPGTL</sequence>
<evidence type="ECO:0000313" key="1">
    <source>
        <dbReference type="EMBL" id="HCT57743.1"/>
    </source>
</evidence>
<accession>A0A3D4V9E1</accession>